<keyword evidence="4" id="KW-1185">Reference proteome</keyword>
<evidence type="ECO:0000313" key="4">
    <source>
        <dbReference type="Proteomes" id="UP000657372"/>
    </source>
</evidence>
<gene>
    <name evidence="3" type="ORF">IXC47_16660</name>
</gene>
<feature type="transmembrane region" description="Helical" evidence="1">
    <location>
        <begin position="15"/>
        <end position="36"/>
    </location>
</feature>
<feature type="transmembrane region" description="Helical" evidence="1">
    <location>
        <begin position="42"/>
        <end position="65"/>
    </location>
</feature>
<accession>A0ABS0EWU3</accession>
<organism evidence="3 4">
    <name type="scientific">Herminiimonas contaminans</name>
    <dbReference type="NCBI Taxonomy" id="1111140"/>
    <lineage>
        <taxon>Bacteria</taxon>
        <taxon>Pseudomonadati</taxon>
        <taxon>Pseudomonadota</taxon>
        <taxon>Betaproteobacteria</taxon>
        <taxon>Burkholderiales</taxon>
        <taxon>Oxalobacteraceae</taxon>
        <taxon>Herminiimonas</taxon>
    </lineage>
</organism>
<dbReference type="EMBL" id="JADOEL010000017">
    <property type="protein sequence ID" value="MBF8179316.1"/>
    <property type="molecule type" value="Genomic_DNA"/>
</dbReference>
<evidence type="ECO:0000259" key="2">
    <source>
        <dbReference type="Pfam" id="PF18153"/>
    </source>
</evidence>
<proteinExistence type="predicted"/>
<evidence type="ECO:0000256" key="1">
    <source>
        <dbReference type="SAM" id="Phobius"/>
    </source>
</evidence>
<name>A0ABS0EWU3_9BURK</name>
<comment type="caution">
    <text evidence="3">The sequence shown here is derived from an EMBL/GenBank/DDBJ whole genome shotgun (WGS) entry which is preliminary data.</text>
</comment>
<dbReference type="RefSeq" id="WP_195876390.1">
    <property type="nucleotide sequence ID" value="NZ_JADOEL010000017.1"/>
</dbReference>
<keyword evidence="1" id="KW-1133">Transmembrane helix</keyword>
<feature type="domain" description="CD-NTase-associated protein 15" evidence="2">
    <location>
        <begin position="77"/>
        <end position="198"/>
    </location>
</feature>
<keyword evidence="1" id="KW-0472">Membrane</keyword>
<dbReference type="Pfam" id="PF18153">
    <property type="entry name" value="Cap15_CD_rec"/>
    <property type="match status" value="1"/>
</dbReference>
<protein>
    <recommendedName>
        <fullName evidence="2">CD-NTase-associated protein 15 domain-containing protein</fullName>
    </recommendedName>
</protein>
<dbReference type="Proteomes" id="UP000657372">
    <property type="component" value="Unassembled WGS sequence"/>
</dbReference>
<reference evidence="3 4" key="1">
    <citation type="submission" date="2020-11" db="EMBL/GenBank/DDBJ databases">
        <title>WGS of Herminiimonas contaminans strain Marseille-Q4544 isolated from planarians Schmidtea mediterranea.</title>
        <authorList>
            <person name="Kangale L."/>
        </authorList>
    </citation>
    <scope>NUCLEOTIDE SEQUENCE [LARGE SCALE GENOMIC DNA]</scope>
    <source>
        <strain evidence="3 4">Marseille-Q4544</strain>
    </source>
</reference>
<sequence length="203" mass="23597">MHEYTLNNHDRKKTYYILFLISGLLSALASYCIGLLYDSFNISVAAPSGIAIFFLTFLLFDLFIWKFKIFYNLGIIRIPYIAGTWDGIVSSSDTENSRVIFTIHQTYSRIKIRLETETKTSHSMSKMASLQMEDPTFFSLRYEYLAEYKPTPESDPLRHYGVTNIILKSNNDSFDDEQLATYYTESKRDTHGELKLVRKIEKS</sequence>
<evidence type="ECO:0000313" key="3">
    <source>
        <dbReference type="EMBL" id="MBF8179316.1"/>
    </source>
</evidence>
<dbReference type="InterPro" id="IPR041208">
    <property type="entry name" value="Cap15"/>
</dbReference>
<keyword evidence="1" id="KW-0812">Transmembrane</keyword>